<sequence>MNSTYPDMRLRIWFKPAGVLSGTMGYRHHV</sequence>
<comment type="caution">
    <text evidence="1">The sequence shown here is derived from an EMBL/GenBank/DDBJ whole genome shotgun (WGS) entry which is preliminary data.</text>
</comment>
<evidence type="ECO:0000313" key="2">
    <source>
        <dbReference type="Proteomes" id="UP001549047"/>
    </source>
</evidence>
<protein>
    <submittedName>
        <fullName evidence="1">Uncharacterized protein</fullName>
    </submittedName>
</protein>
<gene>
    <name evidence="1" type="ORF">ABID16_000571</name>
</gene>
<proteinExistence type="predicted"/>
<evidence type="ECO:0000313" key="1">
    <source>
        <dbReference type="EMBL" id="MET3612266.1"/>
    </source>
</evidence>
<dbReference type="Proteomes" id="UP001549047">
    <property type="component" value="Unassembled WGS sequence"/>
</dbReference>
<keyword evidence="2" id="KW-1185">Reference proteome</keyword>
<reference evidence="1 2" key="1">
    <citation type="submission" date="2024-06" db="EMBL/GenBank/DDBJ databases">
        <title>Genomic Encyclopedia of Type Strains, Phase IV (KMG-IV): sequencing the most valuable type-strain genomes for metagenomic binning, comparative biology and taxonomic classification.</title>
        <authorList>
            <person name="Goeker M."/>
        </authorList>
    </citation>
    <scope>NUCLEOTIDE SEQUENCE [LARGE SCALE GENOMIC DNA]</scope>
    <source>
        <strain evidence="1 2">DSM 29780</strain>
    </source>
</reference>
<name>A0ABV2IVW4_9HYPH</name>
<organism evidence="1 2">
    <name type="scientific">Rhizobium aquaticum</name>
    <dbReference type="NCBI Taxonomy" id="1549636"/>
    <lineage>
        <taxon>Bacteria</taxon>
        <taxon>Pseudomonadati</taxon>
        <taxon>Pseudomonadota</taxon>
        <taxon>Alphaproteobacteria</taxon>
        <taxon>Hyphomicrobiales</taxon>
        <taxon>Rhizobiaceae</taxon>
        <taxon>Rhizobium/Agrobacterium group</taxon>
        <taxon>Rhizobium</taxon>
    </lineage>
</organism>
<dbReference type="EMBL" id="JBEPMB010000001">
    <property type="protein sequence ID" value="MET3612266.1"/>
    <property type="molecule type" value="Genomic_DNA"/>
</dbReference>
<accession>A0ABV2IVW4</accession>